<dbReference type="Gene3D" id="1.20.80.30">
    <property type="match status" value="1"/>
</dbReference>
<dbReference type="Gene3D" id="1.10.189.10">
    <property type="entry name" value="Pyruvate Phosphate Dikinase, domain 2"/>
    <property type="match status" value="1"/>
</dbReference>
<evidence type="ECO:0000313" key="4">
    <source>
        <dbReference type="Proteomes" id="UP000646749"/>
    </source>
</evidence>
<evidence type="ECO:0000259" key="2">
    <source>
        <dbReference type="Pfam" id="PF01326"/>
    </source>
</evidence>
<dbReference type="InterPro" id="IPR036637">
    <property type="entry name" value="Phosphohistidine_dom_sf"/>
</dbReference>
<dbReference type="Gene3D" id="3.50.30.10">
    <property type="entry name" value="Phosphohistidine domain"/>
    <property type="match status" value="1"/>
</dbReference>
<dbReference type="Gene3D" id="3.30.470.20">
    <property type="entry name" value="ATP-grasp fold, B domain"/>
    <property type="match status" value="1"/>
</dbReference>
<protein>
    <recommendedName>
        <fullName evidence="5">Pyruvate, phosphate dikinase</fullName>
    </recommendedName>
</protein>
<dbReference type="PANTHER" id="PTHR22931:SF9">
    <property type="entry name" value="PYRUVATE, PHOSPHATE DIKINASE 1, CHLOROPLASTIC"/>
    <property type="match status" value="1"/>
</dbReference>
<dbReference type="Pfam" id="PF00391">
    <property type="entry name" value="PEP-utilizers"/>
    <property type="match status" value="1"/>
</dbReference>
<dbReference type="Pfam" id="PF01326">
    <property type="entry name" value="PPDK_N"/>
    <property type="match status" value="1"/>
</dbReference>
<dbReference type="NCBIfam" id="NF004531">
    <property type="entry name" value="PRK05878.1"/>
    <property type="match status" value="1"/>
</dbReference>
<name>A0ABQ4DZR4_9ACTN</name>
<gene>
    <name evidence="3" type="ORF">Pen02_29000</name>
</gene>
<dbReference type="SUPFAM" id="SSF56059">
    <property type="entry name" value="Glutathione synthetase ATP-binding domain-like"/>
    <property type="match status" value="1"/>
</dbReference>
<dbReference type="SUPFAM" id="SSF52009">
    <property type="entry name" value="Phosphohistidine domain"/>
    <property type="match status" value="1"/>
</dbReference>
<dbReference type="EMBL" id="BONW01000013">
    <property type="protein sequence ID" value="GIG87964.1"/>
    <property type="molecule type" value="Genomic_DNA"/>
</dbReference>
<evidence type="ECO:0008006" key="5">
    <source>
        <dbReference type="Google" id="ProtNLM"/>
    </source>
</evidence>
<feature type="domain" description="Pyruvate phosphate dikinase AMP/ATP-binding" evidence="2">
    <location>
        <begin position="59"/>
        <end position="278"/>
    </location>
</feature>
<accession>A0ABQ4DZR4</accession>
<evidence type="ECO:0000313" key="3">
    <source>
        <dbReference type="EMBL" id="GIG87964.1"/>
    </source>
</evidence>
<dbReference type="Proteomes" id="UP000646749">
    <property type="component" value="Unassembled WGS sequence"/>
</dbReference>
<comment type="caution">
    <text evidence="3">The sequence shown here is derived from an EMBL/GenBank/DDBJ whole genome shotgun (WGS) entry which is preliminary data.</text>
</comment>
<keyword evidence="4" id="KW-1185">Reference proteome</keyword>
<feature type="domain" description="PEP-utilising enzyme mobile" evidence="1">
    <location>
        <begin position="411"/>
        <end position="489"/>
    </location>
</feature>
<reference evidence="3 4" key="1">
    <citation type="submission" date="2021-01" db="EMBL/GenBank/DDBJ databases">
        <title>Whole genome shotgun sequence of Plantactinospora endophytica NBRC 110450.</title>
        <authorList>
            <person name="Komaki H."/>
            <person name="Tamura T."/>
        </authorList>
    </citation>
    <scope>NUCLEOTIDE SEQUENCE [LARGE SCALE GENOMIC DNA]</scope>
    <source>
        <strain evidence="3 4">NBRC 110450</strain>
    </source>
</reference>
<dbReference type="InterPro" id="IPR008279">
    <property type="entry name" value="PEP-util_enz_mobile_dom"/>
</dbReference>
<evidence type="ECO:0000259" key="1">
    <source>
        <dbReference type="Pfam" id="PF00391"/>
    </source>
</evidence>
<dbReference type="InterPro" id="IPR002192">
    <property type="entry name" value="PPDK_AMP/ATP-bd"/>
</dbReference>
<proteinExistence type="predicted"/>
<dbReference type="PANTHER" id="PTHR22931">
    <property type="entry name" value="PHOSPHOENOLPYRUVATE DIKINASE-RELATED"/>
    <property type="match status" value="1"/>
</dbReference>
<dbReference type="RefSeq" id="WP_203866491.1">
    <property type="nucleotide sequence ID" value="NZ_BONW01000013.1"/>
</dbReference>
<dbReference type="Gene3D" id="3.30.1490.20">
    <property type="entry name" value="ATP-grasp fold, A domain"/>
    <property type="match status" value="1"/>
</dbReference>
<sequence>MSWIRPLSPEVEEPVDVLGGKAYGLAVLQRLGLPVPAGFVIGTEACRAFLRQGRLPDGLDDELAAAVAQLEDATCRKLGGSPRPLAVSVRSGARESMPGMMTTVLNLGLGTTATSALAAETGDIRFALESRLEFVSSFAAATTDLDAQTIEAVVRQATGTEVADARTRLSVAIRAVEDAFAQRTGRPVPDDATEQLGMALAAVFSSWDTPRAKTYRELHAIPADLGTAVIVQAMVFGNRDDHSGSGVAFTRNPDTGEPTPFGEVLFRRQGDDVVSGRSSTRPLSKLADREPDVWASLLDAFDRVEKYHRDACYLEFTFEAGQLWLLQVRPGRFVGTAAVRLATDLVDEGVIARQEALLRVSPLHLQRVHTRRLAVDGADLLTRGLGACPGVAIGRVATTSDRAARMAADGPVILVRPETSPLDMHGIAAAAGIVTARGGPASHAAVVARAMGKPAVVGAANLTVTDDLVRAGGRTIPAGTVIAVDGTSGDVVMGSPRTTTTATDPHLHRLLGWADEVSGDTSVRPEPQRLAAAHAALLGR</sequence>
<dbReference type="InterPro" id="IPR013815">
    <property type="entry name" value="ATP_grasp_subdomain_1"/>
</dbReference>
<organism evidence="3 4">
    <name type="scientific">Plantactinospora endophytica</name>
    <dbReference type="NCBI Taxonomy" id="673535"/>
    <lineage>
        <taxon>Bacteria</taxon>
        <taxon>Bacillati</taxon>
        <taxon>Actinomycetota</taxon>
        <taxon>Actinomycetes</taxon>
        <taxon>Micromonosporales</taxon>
        <taxon>Micromonosporaceae</taxon>
        <taxon>Plantactinospora</taxon>
    </lineage>
</organism>
<dbReference type="InterPro" id="IPR010121">
    <property type="entry name" value="Pyruvate_phosphate_dikinase"/>
</dbReference>